<protein>
    <recommendedName>
        <fullName evidence="4">Reverse transcriptase Ty1/copia-type domain-containing protein</fullName>
    </recommendedName>
</protein>
<keyword evidence="3" id="KW-1185">Reference proteome</keyword>
<evidence type="ECO:0008006" key="4">
    <source>
        <dbReference type="Google" id="ProtNLM"/>
    </source>
</evidence>
<organism evidence="2 3">
    <name type="scientific">Terfezia boudieri ATCC MYA-4762</name>
    <dbReference type="NCBI Taxonomy" id="1051890"/>
    <lineage>
        <taxon>Eukaryota</taxon>
        <taxon>Fungi</taxon>
        <taxon>Dikarya</taxon>
        <taxon>Ascomycota</taxon>
        <taxon>Pezizomycotina</taxon>
        <taxon>Pezizomycetes</taxon>
        <taxon>Pezizales</taxon>
        <taxon>Pezizaceae</taxon>
        <taxon>Terfezia</taxon>
    </lineage>
</organism>
<sequence length="127" mass="14469">MMRPETLRILLVIALRRKWASRQWDVEAAYLQALLHQDVYIRHLSNKRKEEGQKKYYGCTVVNHNAIKEAFTSAVSEYSCRSPGSGGGLPPTTTTRYGPKPKPLALTVFHHRSSPARRITRSYSKAI</sequence>
<evidence type="ECO:0000313" key="2">
    <source>
        <dbReference type="EMBL" id="RPB25949.1"/>
    </source>
</evidence>
<feature type="region of interest" description="Disordered" evidence="1">
    <location>
        <begin position="80"/>
        <end position="101"/>
    </location>
</feature>
<dbReference type="Proteomes" id="UP000267821">
    <property type="component" value="Unassembled WGS sequence"/>
</dbReference>
<dbReference type="OrthoDB" id="3432594at2759"/>
<reference evidence="2 3" key="1">
    <citation type="journal article" date="2018" name="Nat. Ecol. Evol.">
        <title>Pezizomycetes genomes reveal the molecular basis of ectomycorrhizal truffle lifestyle.</title>
        <authorList>
            <person name="Murat C."/>
            <person name="Payen T."/>
            <person name="Noel B."/>
            <person name="Kuo A."/>
            <person name="Morin E."/>
            <person name="Chen J."/>
            <person name="Kohler A."/>
            <person name="Krizsan K."/>
            <person name="Balestrini R."/>
            <person name="Da Silva C."/>
            <person name="Montanini B."/>
            <person name="Hainaut M."/>
            <person name="Levati E."/>
            <person name="Barry K.W."/>
            <person name="Belfiori B."/>
            <person name="Cichocki N."/>
            <person name="Clum A."/>
            <person name="Dockter R.B."/>
            <person name="Fauchery L."/>
            <person name="Guy J."/>
            <person name="Iotti M."/>
            <person name="Le Tacon F."/>
            <person name="Lindquist E.A."/>
            <person name="Lipzen A."/>
            <person name="Malagnac F."/>
            <person name="Mello A."/>
            <person name="Molinier V."/>
            <person name="Miyauchi S."/>
            <person name="Poulain J."/>
            <person name="Riccioni C."/>
            <person name="Rubini A."/>
            <person name="Sitrit Y."/>
            <person name="Splivallo R."/>
            <person name="Traeger S."/>
            <person name="Wang M."/>
            <person name="Zifcakova L."/>
            <person name="Wipf D."/>
            <person name="Zambonelli A."/>
            <person name="Paolocci F."/>
            <person name="Nowrousian M."/>
            <person name="Ottonello S."/>
            <person name="Baldrian P."/>
            <person name="Spatafora J.W."/>
            <person name="Henrissat B."/>
            <person name="Nagy L.G."/>
            <person name="Aury J.M."/>
            <person name="Wincker P."/>
            <person name="Grigoriev I.V."/>
            <person name="Bonfante P."/>
            <person name="Martin F.M."/>
        </authorList>
    </citation>
    <scope>NUCLEOTIDE SEQUENCE [LARGE SCALE GENOMIC DNA]</scope>
    <source>
        <strain evidence="2 3">ATCC MYA-4762</strain>
    </source>
</reference>
<accession>A0A3N4LWJ6</accession>
<name>A0A3N4LWJ6_9PEZI</name>
<evidence type="ECO:0000313" key="3">
    <source>
        <dbReference type="Proteomes" id="UP000267821"/>
    </source>
</evidence>
<gene>
    <name evidence="2" type="ORF">L211DRAFT_66631</name>
</gene>
<dbReference type="EMBL" id="ML121536">
    <property type="protein sequence ID" value="RPB25949.1"/>
    <property type="molecule type" value="Genomic_DNA"/>
</dbReference>
<evidence type="ECO:0000256" key="1">
    <source>
        <dbReference type="SAM" id="MobiDB-lite"/>
    </source>
</evidence>
<dbReference type="InParanoid" id="A0A3N4LWJ6"/>
<dbReference type="AlphaFoldDB" id="A0A3N4LWJ6"/>
<proteinExistence type="predicted"/>